<dbReference type="EMBL" id="JBEHCU010007218">
    <property type="protein sequence ID" value="KAL1395280.1"/>
    <property type="molecule type" value="Genomic_DNA"/>
</dbReference>
<name>A0ABD1D6L9_CULPP</name>
<comment type="caution">
    <text evidence="5">The sequence shown here is derived from an EMBL/GenBank/DDBJ whole genome shotgun (WGS) entry which is preliminary data.</text>
</comment>
<dbReference type="Pfam" id="PF00439">
    <property type="entry name" value="Bromodomain"/>
    <property type="match status" value="1"/>
</dbReference>
<evidence type="ECO:0000313" key="6">
    <source>
        <dbReference type="Proteomes" id="UP001562425"/>
    </source>
</evidence>
<dbReference type="PANTHER" id="PTHR15398:SF4">
    <property type="entry name" value="BROMODOMAIN-CONTAINING PROTEIN 8 ISOFORM X1"/>
    <property type="match status" value="1"/>
</dbReference>
<feature type="compositionally biased region" description="Low complexity" evidence="3">
    <location>
        <begin position="232"/>
        <end position="252"/>
    </location>
</feature>
<keyword evidence="6" id="KW-1185">Reference proteome</keyword>
<feature type="compositionally biased region" description="Acidic residues" evidence="3">
    <location>
        <begin position="667"/>
        <end position="682"/>
    </location>
</feature>
<evidence type="ECO:0000256" key="3">
    <source>
        <dbReference type="SAM" id="MobiDB-lite"/>
    </source>
</evidence>
<feature type="region of interest" description="Disordered" evidence="3">
    <location>
        <begin position="94"/>
        <end position="113"/>
    </location>
</feature>
<feature type="domain" description="Bromo" evidence="4">
    <location>
        <begin position="834"/>
        <end position="875"/>
    </location>
</feature>
<evidence type="ECO:0000259" key="4">
    <source>
        <dbReference type="PROSITE" id="PS50014"/>
    </source>
</evidence>
<dbReference type="Gene3D" id="1.20.920.10">
    <property type="entry name" value="Bromodomain-like"/>
    <property type="match status" value="1"/>
</dbReference>
<dbReference type="SUPFAM" id="SSF47370">
    <property type="entry name" value="Bromodomain"/>
    <property type="match status" value="1"/>
</dbReference>
<evidence type="ECO:0000256" key="2">
    <source>
        <dbReference type="PROSITE-ProRule" id="PRU00035"/>
    </source>
</evidence>
<feature type="region of interest" description="Disordered" evidence="3">
    <location>
        <begin position="199"/>
        <end position="286"/>
    </location>
</feature>
<feature type="compositionally biased region" description="Polar residues" evidence="3">
    <location>
        <begin position="944"/>
        <end position="953"/>
    </location>
</feature>
<protein>
    <recommendedName>
        <fullName evidence="4">Bromo domain-containing protein</fullName>
    </recommendedName>
</protein>
<feature type="compositionally biased region" description="Basic and acidic residues" evidence="3">
    <location>
        <begin position="432"/>
        <end position="442"/>
    </location>
</feature>
<proteinExistence type="predicted"/>
<dbReference type="SMART" id="SM00297">
    <property type="entry name" value="BROMO"/>
    <property type="match status" value="1"/>
</dbReference>
<dbReference type="InterPro" id="IPR036427">
    <property type="entry name" value="Bromodomain-like_sf"/>
</dbReference>
<feature type="compositionally biased region" description="Gly residues" evidence="3">
    <location>
        <begin position="919"/>
        <end position="930"/>
    </location>
</feature>
<evidence type="ECO:0000313" key="5">
    <source>
        <dbReference type="EMBL" id="KAL1395280.1"/>
    </source>
</evidence>
<feature type="region of interest" description="Disordered" evidence="3">
    <location>
        <begin position="654"/>
        <end position="756"/>
    </location>
</feature>
<feature type="region of interest" description="Disordered" evidence="3">
    <location>
        <begin position="902"/>
        <end position="953"/>
    </location>
</feature>
<gene>
    <name evidence="5" type="ORF">pipiens_011369</name>
</gene>
<dbReference type="AlphaFoldDB" id="A0ABD1D6L9"/>
<feature type="compositionally biased region" description="Basic and acidic residues" evidence="3">
    <location>
        <begin position="554"/>
        <end position="567"/>
    </location>
</feature>
<feature type="region of interest" description="Disordered" evidence="3">
    <location>
        <begin position="404"/>
        <end position="631"/>
    </location>
</feature>
<keyword evidence="1 2" id="KW-0103">Bromodomain</keyword>
<sequence>MKCRQTCCRSPCCPTTMSNLPSIQERLQLKRVPLDKWSVKEKLCLASAVACSGDQNWMSVSRALKMLCGANRPGDWFSQKSCAAQYGKLLENVETPKRKKRTNSERDGVASVETPGENILRKLTQERIIELKKIIQEEAQQYTKVKEDIILIQSGVTDEKKLREMWKQIELEKAQKEKEQLLHAQWLKEREEKKLELERQWRPAYPGSPNSTKPPVQVTTVKVKEETDEDSQSSSKSGTSPLLTSLLKSPTSNQAGTPGMQAVAGRSPSITNLLTGNSPGMNIQGKNLFPTAGSTSTQLQDEIKPIEGTSSYQIAPNLTKLLDTKQQVVDDKPTVSGDGAAQVDKAEDMEIDADNVDPAKDLMAVFQELMPEELVEILNENNGMILEDEILDNVVDSIMEEEAESLKGKDLSALQQSSVTSPEDAEPNADETVPKNEERTPEVVKGAYLKPAAAAPSPPPPVGEPTDVKQEKCEEGTAAAEETAEKASDTQEGQLKQPLEEQVIKEEVPESKPSDTIPVEDSTTNSPITNPSSVDNKEENEEQNDPGVIVVSDSAKEEDSPSEVKTDMEEDSDDRPLASLETKPEPMDEIKEEDSETCSSDDKSLASMPEPKPVEEVKPYTSEEEAARAKKEALEKLAAEYDFKDDEEPIVPLSIQKSKEEKHVPEEEIFMDALDNLEESEDTKEAEPKKPDEPLVTVTDTDDDSLIEMKISKTKRDYSRRRPLEDSFSKLRDDPPSTPKNDDPSEQGRTLRKLRDRDRSESPFVFIDDDVSEKMKRSYSSTPVIDSIPNSPASSEDRDYRAWKKSILAIHSKISSLRYASAFLKPLPEDQSTELVFRPMDLSTIKKNIENGTIRTTAEYQRDIMLICTNATMLNQVEICSPTAARVLLKESVVLIETMMEGGKSGGAGAREKEPEARAGGGGGGSGGSGSSSANKRSSRKGTMRSSTSGSRI</sequence>
<feature type="compositionally biased region" description="Basic and acidic residues" evidence="3">
    <location>
        <begin position="657"/>
        <end position="666"/>
    </location>
</feature>
<dbReference type="PANTHER" id="PTHR15398">
    <property type="entry name" value="BROMODOMAIN-CONTAINING PROTEIN 8"/>
    <property type="match status" value="1"/>
</dbReference>
<feature type="compositionally biased region" description="Basic and acidic residues" evidence="3">
    <location>
        <begin position="466"/>
        <end position="475"/>
    </location>
</feature>
<feature type="compositionally biased region" description="Polar residues" evidence="3">
    <location>
        <begin position="268"/>
        <end position="285"/>
    </location>
</feature>
<dbReference type="PROSITE" id="PS50014">
    <property type="entry name" value="BROMODOMAIN_2"/>
    <property type="match status" value="1"/>
</dbReference>
<organism evidence="5 6">
    <name type="scientific">Culex pipiens pipiens</name>
    <name type="common">Northern house mosquito</name>
    <dbReference type="NCBI Taxonomy" id="38569"/>
    <lineage>
        <taxon>Eukaryota</taxon>
        <taxon>Metazoa</taxon>
        <taxon>Ecdysozoa</taxon>
        <taxon>Arthropoda</taxon>
        <taxon>Hexapoda</taxon>
        <taxon>Insecta</taxon>
        <taxon>Pterygota</taxon>
        <taxon>Neoptera</taxon>
        <taxon>Endopterygota</taxon>
        <taxon>Diptera</taxon>
        <taxon>Nematocera</taxon>
        <taxon>Culicoidea</taxon>
        <taxon>Culicidae</taxon>
        <taxon>Culicinae</taxon>
        <taxon>Culicini</taxon>
        <taxon>Culex</taxon>
        <taxon>Culex</taxon>
    </lineage>
</organism>
<feature type="compositionally biased region" description="Basic and acidic residues" evidence="3">
    <location>
        <begin position="683"/>
        <end position="693"/>
    </location>
</feature>
<feature type="compositionally biased region" description="Basic and acidic residues" evidence="3">
    <location>
        <begin position="710"/>
        <end position="743"/>
    </location>
</feature>
<feature type="compositionally biased region" description="Basic and acidic residues" evidence="3">
    <location>
        <begin position="498"/>
        <end position="513"/>
    </location>
</feature>
<dbReference type="Proteomes" id="UP001562425">
    <property type="component" value="Unassembled WGS sequence"/>
</dbReference>
<dbReference type="InterPro" id="IPR001487">
    <property type="entry name" value="Bromodomain"/>
</dbReference>
<feature type="compositionally biased region" description="Low complexity" evidence="3">
    <location>
        <begin position="522"/>
        <end position="533"/>
    </location>
</feature>
<reference evidence="5 6" key="1">
    <citation type="submission" date="2024-05" db="EMBL/GenBank/DDBJ databases">
        <title>Culex pipiens pipiens assembly and annotation.</title>
        <authorList>
            <person name="Alout H."/>
            <person name="Durand T."/>
        </authorList>
    </citation>
    <scope>NUCLEOTIDE SEQUENCE [LARGE SCALE GENOMIC DNA]</scope>
    <source>
        <strain evidence="5">HA-2024</strain>
        <tissue evidence="5">Whole body</tissue>
    </source>
</reference>
<evidence type="ECO:0000256" key="1">
    <source>
        <dbReference type="ARBA" id="ARBA00023117"/>
    </source>
</evidence>
<accession>A0ABD1D6L9</accession>